<organism evidence="2 3">
    <name type="scientific">Anaerosphaera aminiphila DSM 21120</name>
    <dbReference type="NCBI Taxonomy" id="1120995"/>
    <lineage>
        <taxon>Bacteria</taxon>
        <taxon>Bacillati</taxon>
        <taxon>Bacillota</taxon>
        <taxon>Tissierellia</taxon>
        <taxon>Tissierellales</taxon>
        <taxon>Peptoniphilaceae</taxon>
        <taxon>Anaerosphaera</taxon>
    </lineage>
</organism>
<dbReference type="Proteomes" id="UP000184032">
    <property type="component" value="Unassembled WGS sequence"/>
</dbReference>
<accession>A0A1M5TZK4</accession>
<dbReference type="EMBL" id="FQXI01000013">
    <property type="protein sequence ID" value="SHH56138.1"/>
    <property type="molecule type" value="Genomic_DNA"/>
</dbReference>
<sequence length="227" mass="26246">MIWALGDLHFDPVGDKPMDIFGEKWEKHEEKIIEHWKKVVLPEDLVLLPGDISWGLKLKESEKDLRIIDELPGKKIISKGNHDYWWSSLNKMNALDLKTIEFLSNNSFLYNGIGIYGTRGWMSKDTQGFNENDETIYKRELNRLMNSLNSGSDVDKKIVMLHYPPFDQNLKPNEFANLLSENGVDLCIYGHLHAEGHKFVVEGEIEGVEYKCVSSDYVDFKLQEILI</sequence>
<dbReference type="AlphaFoldDB" id="A0A1M5TZK4"/>
<dbReference type="STRING" id="1120995.SAMN02745245_01606"/>
<feature type="domain" description="Calcineurin-like phosphoesterase" evidence="1">
    <location>
        <begin position="2"/>
        <end position="194"/>
    </location>
</feature>
<dbReference type="OrthoDB" id="8610138at2"/>
<dbReference type="InterPro" id="IPR029052">
    <property type="entry name" value="Metallo-depent_PP-like"/>
</dbReference>
<gene>
    <name evidence="2" type="ORF">SAMN02745245_01606</name>
</gene>
<dbReference type="PIRSF" id="PIRSF033094">
    <property type="entry name" value="Pesterase_CT488"/>
    <property type="match status" value="1"/>
</dbReference>
<proteinExistence type="predicted"/>
<dbReference type="InterPro" id="IPR004843">
    <property type="entry name" value="Calcineurin-like_PHP"/>
</dbReference>
<dbReference type="PANTHER" id="PTHR31302:SF22">
    <property type="entry name" value="PHOSPHOESTERASE"/>
    <property type="match status" value="1"/>
</dbReference>
<dbReference type="InterPro" id="IPR051158">
    <property type="entry name" value="Metallophosphoesterase_sf"/>
</dbReference>
<evidence type="ECO:0000313" key="3">
    <source>
        <dbReference type="Proteomes" id="UP000184032"/>
    </source>
</evidence>
<dbReference type="RefSeq" id="WP_073185215.1">
    <property type="nucleotide sequence ID" value="NZ_FQXI01000013.1"/>
</dbReference>
<evidence type="ECO:0000259" key="1">
    <source>
        <dbReference type="Pfam" id="PF00149"/>
    </source>
</evidence>
<name>A0A1M5TZK4_9FIRM</name>
<dbReference type="GO" id="GO:0016787">
    <property type="term" value="F:hydrolase activity"/>
    <property type="evidence" value="ECO:0007669"/>
    <property type="project" value="InterPro"/>
</dbReference>
<keyword evidence="3" id="KW-1185">Reference proteome</keyword>
<dbReference type="Gene3D" id="3.60.21.10">
    <property type="match status" value="1"/>
</dbReference>
<dbReference type="SUPFAM" id="SSF56300">
    <property type="entry name" value="Metallo-dependent phosphatases"/>
    <property type="match status" value="1"/>
</dbReference>
<evidence type="ECO:0000313" key="2">
    <source>
        <dbReference type="EMBL" id="SHH56138.1"/>
    </source>
</evidence>
<reference evidence="3" key="1">
    <citation type="submission" date="2016-11" db="EMBL/GenBank/DDBJ databases">
        <authorList>
            <person name="Varghese N."/>
            <person name="Submissions S."/>
        </authorList>
    </citation>
    <scope>NUCLEOTIDE SEQUENCE [LARGE SCALE GENOMIC DNA]</scope>
    <source>
        <strain evidence="3">DSM 21120</strain>
    </source>
</reference>
<dbReference type="InterPro" id="IPR014578">
    <property type="entry name" value="Pesterase_CT488"/>
</dbReference>
<dbReference type="Pfam" id="PF00149">
    <property type="entry name" value="Metallophos"/>
    <property type="match status" value="1"/>
</dbReference>
<protein>
    <recommendedName>
        <fullName evidence="1">Calcineurin-like phosphoesterase domain-containing protein</fullName>
    </recommendedName>
</protein>
<dbReference type="PANTHER" id="PTHR31302">
    <property type="entry name" value="TRANSMEMBRANE PROTEIN WITH METALLOPHOSPHOESTERASE DOMAIN-RELATED"/>
    <property type="match status" value="1"/>
</dbReference>